<proteinExistence type="predicted"/>
<feature type="non-terminal residue" evidence="1">
    <location>
        <position position="1"/>
    </location>
</feature>
<keyword evidence="2" id="KW-1185">Reference proteome</keyword>
<dbReference type="InParanoid" id="A0A0P0XGG7"/>
<dbReference type="Proteomes" id="UP000059680">
    <property type="component" value="Chromosome 8"/>
</dbReference>
<evidence type="ECO:0000313" key="2">
    <source>
        <dbReference type="Proteomes" id="UP000059680"/>
    </source>
</evidence>
<gene>
    <name evidence="1" type="ordered locus">Os08g0430050</name>
    <name evidence="1" type="ORF">OSNPB_080430050</name>
</gene>
<protein>
    <submittedName>
        <fullName evidence="1">Os08g0430050 protein</fullName>
    </submittedName>
</protein>
<dbReference type="EMBL" id="AP014964">
    <property type="protein sequence ID" value="BAT05539.1"/>
    <property type="molecule type" value="Genomic_DNA"/>
</dbReference>
<reference evidence="2" key="1">
    <citation type="journal article" date="2005" name="Nature">
        <title>The map-based sequence of the rice genome.</title>
        <authorList>
            <consortium name="International rice genome sequencing project (IRGSP)"/>
            <person name="Matsumoto T."/>
            <person name="Wu J."/>
            <person name="Kanamori H."/>
            <person name="Katayose Y."/>
            <person name="Fujisawa M."/>
            <person name="Namiki N."/>
            <person name="Mizuno H."/>
            <person name="Yamamoto K."/>
            <person name="Antonio B.A."/>
            <person name="Baba T."/>
            <person name="Sakata K."/>
            <person name="Nagamura Y."/>
            <person name="Aoki H."/>
            <person name="Arikawa K."/>
            <person name="Arita K."/>
            <person name="Bito T."/>
            <person name="Chiden Y."/>
            <person name="Fujitsuka N."/>
            <person name="Fukunaka R."/>
            <person name="Hamada M."/>
            <person name="Harada C."/>
            <person name="Hayashi A."/>
            <person name="Hijishita S."/>
            <person name="Honda M."/>
            <person name="Hosokawa S."/>
            <person name="Ichikawa Y."/>
            <person name="Idonuma A."/>
            <person name="Iijima M."/>
            <person name="Ikeda M."/>
            <person name="Ikeno M."/>
            <person name="Ito K."/>
            <person name="Ito S."/>
            <person name="Ito T."/>
            <person name="Ito Y."/>
            <person name="Ito Y."/>
            <person name="Iwabuchi A."/>
            <person name="Kamiya K."/>
            <person name="Karasawa W."/>
            <person name="Kurita K."/>
            <person name="Katagiri S."/>
            <person name="Kikuta A."/>
            <person name="Kobayashi H."/>
            <person name="Kobayashi N."/>
            <person name="Machita K."/>
            <person name="Maehara T."/>
            <person name="Masukawa M."/>
            <person name="Mizubayashi T."/>
            <person name="Mukai Y."/>
            <person name="Nagasaki H."/>
            <person name="Nagata Y."/>
            <person name="Naito S."/>
            <person name="Nakashima M."/>
            <person name="Nakama Y."/>
            <person name="Nakamichi Y."/>
            <person name="Nakamura M."/>
            <person name="Meguro A."/>
            <person name="Negishi M."/>
            <person name="Ohta I."/>
            <person name="Ohta T."/>
            <person name="Okamoto M."/>
            <person name="Ono N."/>
            <person name="Saji S."/>
            <person name="Sakaguchi M."/>
            <person name="Sakai K."/>
            <person name="Shibata M."/>
            <person name="Shimokawa T."/>
            <person name="Song J."/>
            <person name="Takazaki Y."/>
            <person name="Terasawa K."/>
            <person name="Tsugane M."/>
            <person name="Tsuji K."/>
            <person name="Ueda S."/>
            <person name="Waki K."/>
            <person name="Yamagata H."/>
            <person name="Yamamoto M."/>
            <person name="Yamamoto S."/>
            <person name="Yamane H."/>
            <person name="Yoshiki S."/>
            <person name="Yoshihara R."/>
            <person name="Yukawa K."/>
            <person name="Zhong H."/>
            <person name="Yano M."/>
            <person name="Yuan Q."/>
            <person name="Ouyang S."/>
            <person name="Liu J."/>
            <person name="Jones K.M."/>
            <person name="Gansberger K."/>
            <person name="Moffat K."/>
            <person name="Hill J."/>
            <person name="Bera J."/>
            <person name="Fadrosh D."/>
            <person name="Jin S."/>
            <person name="Johri S."/>
            <person name="Kim M."/>
            <person name="Overton L."/>
            <person name="Reardon M."/>
            <person name="Tsitrin T."/>
            <person name="Vuong H."/>
            <person name="Weaver B."/>
            <person name="Ciecko A."/>
            <person name="Tallon L."/>
            <person name="Jackson J."/>
            <person name="Pai G."/>
            <person name="Aken S.V."/>
            <person name="Utterback T."/>
            <person name="Reidmuller S."/>
            <person name="Feldblyum T."/>
            <person name="Hsiao J."/>
            <person name="Zismann V."/>
            <person name="Iobst S."/>
            <person name="de Vazeille A.R."/>
            <person name="Buell C.R."/>
            <person name="Ying K."/>
            <person name="Li Y."/>
            <person name="Lu T."/>
            <person name="Huang Y."/>
            <person name="Zhao Q."/>
            <person name="Feng Q."/>
            <person name="Zhang L."/>
            <person name="Zhu J."/>
            <person name="Weng Q."/>
            <person name="Mu J."/>
            <person name="Lu Y."/>
            <person name="Fan D."/>
            <person name="Liu Y."/>
            <person name="Guan J."/>
            <person name="Zhang Y."/>
            <person name="Yu S."/>
            <person name="Liu X."/>
            <person name="Zhang Y."/>
            <person name="Hong G."/>
            <person name="Han B."/>
            <person name="Choisne N."/>
            <person name="Demange N."/>
            <person name="Orjeda G."/>
            <person name="Samain S."/>
            <person name="Cattolico L."/>
            <person name="Pelletier E."/>
            <person name="Couloux A."/>
            <person name="Segurens B."/>
            <person name="Wincker P."/>
            <person name="D'Hont A."/>
            <person name="Scarpelli C."/>
            <person name="Weissenbach J."/>
            <person name="Salanoubat M."/>
            <person name="Quetier F."/>
            <person name="Yu Y."/>
            <person name="Kim H.R."/>
            <person name="Rambo T."/>
            <person name="Currie J."/>
            <person name="Collura K."/>
            <person name="Luo M."/>
            <person name="Yang T."/>
            <person name="Ammiraju J.S.S."/>
            <person name="Engler F."/>
            <person name="Soderlund C."/>
            <person name="Wing R.A."/>
            <person name="Palmer L.E."/>
            <person name="de la Bastide M."/>
            <person name="Spiegel L."/>
            <person name="Nascimento L."/>
            <person name="Zutavern T."/>
            <person name="O'Shaughnessy A."/>
            <person name="Dike S."/>
            <person name="Dedhia N."/>
            <person name="Preston R."/>
            <person name="Balija V."/>
            <person name="McCombie W.R."/>
            <person name="Chow T."/>
            <person name="Chen H."/>
            <person name="Chung M."/>
            <person name="Chen C."/>
            <person name="Shaw J."/>
            <person name="Wu H."/>
            <person name="Hsiao K."/>
            <person name="Chao Y."/>
            <person name="Chu M."/>
            <person name="Cheng C."/>
            <person name="Hour A."/>
            <person name="Lee P."/>
            <person name="Lin S."/>
            <person name="Lin Y."/>
            <person name="Liou J."/>
            <person name="Liu S."/>
            <person name="Hsing Y."/>
            <person name="Raghuvanshi S."/>
            <person name="Mohanty A."/>
            <person name="Bharti A.K."/>
            <person name="Gaur A."/>
            <person name="Gupta V."/>
            <person name="Kumar D."/>
            <person name="Ravi V."/>
            <person name="Vij S."/>
            <person name="Kapur A."/>
            <person name="Khurana P."/>
            <person name="Khurana P."/>
            <person name="Khurana J.P."/>
            <person name="Tyagi A.K."/>
            <person name="Gaikwad K."/>
            <person name="Singh A."/>
            <person name="Dalal V."/>
            <person name="Srivastava S."/>
            <person name="Dixit A."/>
            <person name="Pal A.K."/>
            <person name="Ghazi I.A."/>
            <person name="Yadav M."/>
            <person name="Pandit A."/>
            <person name="Bhargava A."/>
            <person name="Sureshbabu K."/>
            <person name="Batra K."/>
            <person name="Sharma T.R."/>
            <person name="Mohapatra T."/>
            <person name="Singh N.K."/>
            <person name="Messing J."/>
            <person name="Nelson A.B."/>
            <person name="Fuks G."/>
            <person name="Kavchok S."/>
            <person name="Keizer G."/>
            <person name="Linton E."/>
            <person name="Llaca V."/>
            <person name="Song R."/>
            <person name="Tanyolac B."/>
            <person name="Young S."/>
            <person name="Ho-Il K."/>
            <person name="Hahn J.H."/>
            <person name="Sangsakoo G."/>
            <person name="Vanavichit A."/>
            <person name="de Mattos Luiz.A.T."/>
            <person name="Zimmer P.D."/>
            <person name="Malone G."/>
            <person name="Dellagostin O."/>
            <person name="de Oliveira A.C."/>
            <person name="Bevan M."/>
            <person name="Bancroft I."/>
            <person name="Minx P."/>
            <person name="Cordum H."/>
            <person name="Wilson R."/>
            <person name="Cheng Z."/>
            <person name="Jin W."/>
            <person name="Jiang J."/>
            <person name="Leong S.A."/>
            <person name="Iwama H."/>
            <person name="Gojobori T."/>
            <person name="Itoh T."/>
            <person name="Niimura Y."/>
            <person name="Fujii Y."/>
            <person name="Habara T."/>
            <person name="Sakai H."/>
            <person name="Sato Y."/>
            <person name="Wilson G."/>
            <person name="Kumar K."/>
            <person name="McCouch S."/>
            <person name="Juretic N."/>
            <person name="Hoen D."/>
            <person name="Wright S."/>
            <person name="Bruskiewich R."/>
            <person name="Bureau T."/>
            <person name="Miyao A."/>
            <person name="Hirochika H."/>
            <person name="Nishikawa T."/>
            <person name="Kadowaki K."/>
            <person name="Sugiura M."/>
            <person name="Burr B."/>
            <person name="Sasaki T."/>
        </authorList>
    </citation>
    <scope>NUCLEOTIDE SEQUENCE [LARGE SCALE GENOMIC DNA]</scope>
    <source>
        <strain evidence="2">cv. Nipponbare</strain>
    </source>
</reference>
<organism evidence="1 2">
    <name type="scientific">Oryza sativa subsp. japonica</name>
    <name type="common">Rice</name>
    <dbReference type="NCBI Taxonomy" id="39947"/>
    <lineage>
        <taxon>Eukaryota</taxon>
        <taxon>Viridiplantae</taxon>
        <taxon>Streptophyta</taxon>
        <taxon>Embryophyta</taxon>
        <taxon>Tracheophyta</taxon>
        <taxon>Spermatophyta</taxon>
        <taxon>Magnoliopsida</taxon>
        <taxon>Liliopsida</taxon>
        <taxon>Poales</taxon>
        <taxon>Poaceae</taxon>
        <taxon>BOP clade</taxon>
        <taxon>Oryzoideae</taxon>
        <taxon>Oryzeae</taxon>
        <taxon>Oryzinae</taxon>
        <taxon>Oryza</taxon>
        <taxon>Oryza sativa</taxon>
    </lineage>
</organism>
<sequence>WWLILLVICPKGNHRDDCITYYVYILIRLCSLKWTTHYWLMNM</sequence>
<name>A0A0P0XGG7_ORYSJ</name>
<dbReference type="PaxDb" id="39947-A0A0P0XGG7"/>
<evidence type="ECO:0000313" key="1">
    <source>
        <dbReference type="EMBL" id="BAT05539.1"/>
    </source>
</evidence>
<reference evidence="1 2" key="3">
    <citation type="journal article" date="2013" name="Rice">
        <title>Improvement of the Oryza sativa Nipponbare reference genome using next generation sequence and optical map data.</title>
        <authorList>
            <person name="Kawahara Y."/>
            <person name="de la Bastide M."/>
            <person name="Hamilton J.P."/>
            <person name="Kanamori H."/>
            <person name="McCombie W.R."/>
            <person name="Ouyang S."/>
            <person name="Schwartz D.C."/>
            <person name="Tanaka T."/>
            <person name="Wu J."/>
            <person name="Zhou S."/>
            <person name="Childs K.L."/>
            <person name="Davidson R.M."/>
            <person name="Lin H."/>
            <person name="Quesada-Ocampo L."/>
            <person name="Vaillancourt B."/>
            <person name="Sakai H."/>
            <person name="Lee S.S."/>
            <person name="Kim J."/>
            <person name="Numa H."/>
            <person name="Itoh T."/>
            <person name="Buell C.R."/>
            <person name="Matsumoto T."/>
        </authorList>
    </citation>
    <scope>NUCLEOTIDE SEQUENCE [LARGE SCALE GENOMIC DNA]</scope>
    <source>
        <strain evidence="2">cv. Nipponbare</strain>
    </source>
</reference>
<reference evidence="1 2" key="2">
    <citation type="journal article" date="2013" name="Plant Cell Physiol.">
        <title>Rice Annotation Project Database (RAP-DB): an integrative and interactive database for rice genomics.</title>
        <authorList>
            <person name="Sakai H."/>
            <person name="Lee S.S."/>
            <person name="Tanaka T."/>
            <person name="Numa H."/>
            <person name="Kim J."/>
            <person name="Kawahara Y."/>
            <person name="Wakimoto H."/>
            <person name="Yang C.C."/>
            <person name="Iwamoto M."/>
            <person name="Abe T."/>
            <person name="Yamada Y."/>
            <person name="Muto A."/>
            <person name="Inokuchi H."/>
            <person name="Ikemura T."/>
            <person name="Matsumoto T."/>
            <person name="Sasaki T."/>
            <person name="Itoh T."/>
        </authorList>
    </citation>
    <scope>NUCLEOTIDE SEQUENCE [LARGE SCALE GENOMIC DNA]</scope>
    <source>
        <strain evidence="2">cv. Nipponbare</strain>
    </source>
</reference>
<dbReference type="AlphaFoldDB" id="A0A0P0XGG7"/>
<dbReference type="Gramene" id="Os08t0430050-01">
    <property type="protein sequence ID" value="Os08t0430050-01"/>
    <property type="gene ID" value="Os08g0430050"/>
</dbReference>
<accession>A0A0P0XGG7</accession>